<dbReference type="OrthoDB" id="9940597at2759"/>
<comment type="caution">
    <text evidence="1">The sequence shown here is derived from an EMBL/GenBank/DDBJ whole genome shotgun (WGS) entry which is preliminary data.</text>
</comment>
<proteinExistence type="predicted"/>
<dbReference type="PANTHER" id="PTHR14731:SF0">
    <property type="entry name" value="BRAIN AND ACUTE LEUKEMIA CYTOPLASMIC PROTEIN"/>
    <property type="match status" value="1"/>
</dbReference>
<dbReference type="InterPro" id="IPR009728">
    <property type="entry name" value="BAALC"/>
</dbReference>
<evidence type="ECO:0000313" key="2">
    <source>
        <dbReference type="Proteomes" id="UP000276834"/>
    </source>
</evidence>
<accession>A0A3L8TAI4</accession>
<dbReference type="PANTHER" id="PTHR14731">
    <property type="entry name" value="BRAIN AND ACUTE LEUKEMIA CYTOPLASMIC PROTEIN"/>
    <property type="match status" value="1"/>
</dbReference>
<gene>
    <name evidence="1" type="ORF">DV515_00000456</name>
</gene>
<keyword evidence="2" id="KW-1185">Reference proteome</keyword>
<reference evidence="1 2" key="1">
    <citation type="journal article" date="2018" name="Proc. R. Soc. B">
        <title>A non-coding region near Follistatin controls head colour polymorphism in the Gouldian finch.</title>
        <authorList>
            <person name="Toomey M.B."/>
            <person name="Marques C.I."/>
            <person name="Andrade P."/>
            <person name="Araujo P.M."/>
            <person name="Sabatino S."/>
            <person name="Gazda M.A."/>
            <person name="Afonso S."/>
            <person name="Lopes R.J."/>
            <person name="Corbo J.C."/>
            <person name="Carneiro M."/>
        </authorList>
    </citation>
    <scope>NUCLEOTIDE SEQUENCE [LARGE SCALE GENOMIC DNA]</scope>
    <source>
        <strain evidence="1">Red01</strain>
        <tissue evidence="1">Muscle</tissue>
    </source>
</reference>
<name>A0A3L8TAI4_CHLGU</name>
<evidence type="ECO:0008006" key="3">
    <source>
        <dbReference type="Google" id="ProtNLM"/>
    </source>
</evidence>
<sequence length="185" mass="19633">MPSDIQKVDQKRANCGVSEVAFGREVLGSEFRTACGRAAAAGPGCASSGCRDNGAGAGPGRAAVIRSLVRLCTHSQELSRHQQASIRLQIKNPVQQSLLEDGKLAHTGVSTASATAGMLNAEKRNNCGSQCTNPTVMGTTAQRQNGFRTTESKWDTQKTSTQEVAINVTKGIRQSDRRKTKNCAN</sequence>
<dbReference type="Proteomes" id="UP000276834">
    <property type="component" value="Unassembled WGS sequence"/>
</dbReference>
<dbReference type="GO" id="GO:0005737">
    <property type="term" value="C:cytoplasm"/>
    <property type="evidence" value="ECO:0007669"/>
    <property type="project" value="InterPro"/>
</dbReference>
<dbReference type="EMBL" id="QUSF01000001">
    <property type="protein sequence ID" value="RLW13071.1"/>
    <property type="molecule type" value="Genomic_DNA"/>
</dbReference>
<dbReference type="AlphaFoldDB" id="A0A3L8TAI4"/>
<evidence type="ECO:0000313" key="1">
    <source>
        <dbReference type="EMBL" id="RLW13071.1"/>
    </source>
</evidence>
<protein>
    <recommendedName>
        <fullName evidence="3">BAALC protein</fullName>
    </recommendedName>
</protein>
<organism evidence="1 2">
    <name type="scientific">Chloebia gouldiae</name>
    <name type="common">Gouldian finch</name>
    <name type="synonym">Erythrura gouldiae</name>
    <dbReference type="NCBI Taxonomy" id="44316"/>
    <lineage>
        <taxon>Eukaryota</taxon>
        <taxon>Metazoa</taxon>
        <taxon>Chordata</taxon>
        <taxon>Craniata</taxon>
        <taxon>Vertebrata</taxon>
        <taxon>Euteleostomi</taxon>
        <taxon>Archelosauria</taxon>
        <taxon>Archosauria</taxon>
        <taxon>Dinosauria</taxon>
        <taxon>Saurischia</taxon>
        <taxon>Theropoda</taxon>
        <taxon>Coelurosauria</taxon>
        <taxon>Aves</taxon>
        <taxon>Neognathae</taxon>
        <taxon>Neoaves</taxon>
        <taxon>Telluraves</taxon>
        <taxon>Australaves</taxon>
        <taxon>Passeriformes</taxon>
        <taxon>Passeroidea</taxon>
        <taxon>Passeridae</taxon>
        <taxon>Chloebia</taxon>
    </lineage>
</organism>